<dbReference type="OrthoDB" id="9762614at2"/>
<comment type="caution">
    <text evidence="3">The sequence shown here is derived from an EMBL/GenBank/DDBJ whole genome shotgun (WGS) entry which is preliminary data.</text>
</comment>
<dbReference type="Proteomes" id="UP000237819">
    <property type="component" value="Unassembled WGS sequence"/>
</dbReference>
<accession>A0A2S8GPN1</accession>
<evidence type="ECO:0000313" key="4">
    <source>
        <dbReference type="Proteomes" id="UP000237819"/>
    </source>
</evidence>
<gene>
    <name evidence="3" type="ORF">C5Y93_10020</name>
</gene>
<evidence type="ECO:0000256" key="1">
    <source>
        <dbReference type="SAM" id="SignalP"/>
    </source>
</evidence>
<sequence>MKLFAQIATFLAIFAAVSAHAEEAESKNRLRLEASAYLQMHAGNPVDWYPWGDEALAKAKAENKPIFVSIGYASCHWCHVMEKESFSDPKIAQFLNENFICVKVDREERPDVDAVYMLAVQIMSRDGGWPLNVFLTPEGKPFFGTTYLPPEDREVQLPEGQGVALSPGFLTLAKRIAAIWDQQPQQLEEAADSVARTLRQILGRPVLPPDLAEKDSILRTFDEQLEDEFDPRFGGFDFDENNDQLPKFPQPAYLMYLQRRQLSEDANAGNMLKLTLEKMAAGGIHDQVAGGFHRYSTDRHWKIPHFEKMLYDNAQLLPIYAAASESMNEPKFAAVARDVADFVLTEMTGPEGQFYSAFDADSEGEEGAYYRFTEEELEEKLTPAQRRLAEQAFGMSGKPNFDGKYYVPQFHGAPEADKLAELKAALLEIRKEREAPFLDKKVITSWNGQMITGLAVAGEILDEPRYTEAAAKAADHLLKTAQTEEGRLRRTPETKAEHPTAYLDDYAMLIEGLLALYEATEEQRWLDEAIRLQEVQQKHYWDETGGGYYFTPDDHSNLIVRGKLYADGALPAGNSVSVGNLKTLARLVPGEAEKYNSLAQRTIESSAQLLNTHPNSTARMAAELVELKTK</sequence>
<dbReference type="GO" id="GO:0005975">
    <property type="term" value="P:carbohydrate metabolic process"/>
    <property type="evidence" value="ECO:0007669"/>
    <property type="project" value="InterPro"/>
</dbReference>
<evidence type="ECO:0000259" key="2">
    <source>
        <dbReference type="Pfam" id="PF03190"/>
    </source>
</evidence>
<dbReference type="InterPro" id="IPR012341">
    <property type="entry name" value="6hp_glycosidase-like_sf"/>
</dbReference>
<evidence type="ECO:0000313" key="3">
    <source>
        <dbReference type="EMBL" id="PQO46311.1"/>
    </source>
</evidence>
<dbReference type="Gene3D" id="3.40.30.10">
    <property type="entry name" value="Glutaredoxin"/>
    <property type="match status" value="1"/>
</dbReference>
<dbReference type="AlphaFoldDB" id="A0A2S8GPN1"/>
<dbReference type="EMBL" id="PUHZ01000010">
    <property type="protein sequence ID" value="PQO46311.1"/>
    <property type="molecule type" value="Genomic_DNA"/>
</dbReference>
<proteinExistence type="predicted"/>
<dbReference type="InterPro" id="IPR004879">
    <property type="entry name" value="Ssp411-like_TRX"/>
</dbReference>
<dbReference type="CDD" id="cd02955">
    <property type="entry name" value="SSP411"/>
    <property type="match status" value="1"/>
</dbReference>
<dbReference type="SUPFAM" id="SSF52833">
    <property type="entry name" value="Thioredoxin-like"/>
    <property type="match status" value="1"/>
</dbReference>
<dbReference type="SUPFAM" id="SSF48208">
    <property type="entry name" value="Six-hairpin glycosidases"/>
    <property type="match status" value="1"/>
</dbReference>
<dbReference type="InterPro" id="IPR036249">
    <property type="entry name" value="Thioredoxin-like_sf"/>
</dbReference>
<feature type="chain" id="PRO_5015676943" evidence="1">
    <location>
        <begin position="22"/>
        <end position="630"/>
    </location>
</feature>
<dbReference type="PANTHER" id="PTHR42899">
    <property type="entry name" value="SPERMATOGENESIS-ASSOCIATED PROTEIN 20"/>
    <property type="match status" value="1"/>
</dbReference>
<dbReference type="PANTHER" id="PTHR42899:SF1">
    <property type="entry name" value="SPERMATOGENESIS-ASSOCIATED PROTEIN 20"/>
    <property type="match status" value="1"/>
</dbReference>
<dbReference type="InterPro" id="IPR024705">
    <property type="entry name" value="Ssp411"/>
</dbReference>
<name>A0A2S8GPN1_9BACT</name>
<dbReference type="InterPro" id="IPR008928">
    <property type="entry name" value="6-hairpin_glycosidase_sf"/>
</dbReference>
<protein>
    <submittedName>
        <fullName evidence="3">Thioredoxin domain-containing protein</fullName>
    </submittedName>
</protein>
<dbReference type="Gene3D" id="1.50.10.10">
    <property type="match status" value="1"/>
</dbReference>
<organism evidence="3 4">
    <name type="scientific">Blastopirellula marina</name>
    <dbReference type="NCBI Taxonomy" id="124"/>
    <lineage>
        <taxon>Bacteria</taxon>
        <taxon>Pseudomonadati</taxon>
        <taxon>Planctomycetota</taxon>
        <taxon>Planctomycetia</taxon>
        <taxon>Pirellulales</taxon>
        <taxon>Pirellulaceae</taxon>
        <taxon>Blastopirellula</taxon>
    </lineage>
</organism>
<keyword evidence="1" id="KW-0732">Signal</keyword>
<dbReference type="PIRSF" id="PIRSF006402">
    <property type="entry name" value="UCP006402_thioredoxin"/>
    <property type="match status" value="1"/>
</dbReference>
<reference evidence="3 4" key="1">
    <citation type="submission" date="2018-02" db="EMBL/GenBank/DDBJ databases">
        <title>Comparative genomes isolates from brazilian mangrove.</title>
        <authorList>
            <person name="Araujo J.E."/>
            <person name="Taketani R.G."/>
            <person name="Silva M.C.P."/>
            <person name="Loureco M.V."/>
            <person name="Andreote F.D."/>
        </authorList>
    </citation>
    <scope>NUCLEOTIDE SEQUENCE [LARGE SCALE GENOMIC DNA]</scope>
    <source>
        <strain evidence="3 4">Nap-Phe MGV</strain>
    </source>
</reference>
<feature type="domain" description="Spermatogenesis-associated protein 20-like TRX" evidence="2">
    <location>
        <begin position="27"/>
        <end position="198"/>
    </location>
</feature>
<dbReference type="Pfam" id="PF03190">
    <property type="entry name" value="Thioredox_DsbH"/>
    <property type="match status" value="1"/>
</dbReference>
<dbReference type="RefSeq" id="WP_105335283.1">
    <property type="nucleotide sequence ID" value="NZ_PUHZ01000010.1"/>
</dbReference>
<feature type="signal peptide" evidence="1">
    <location>
        <begin position="1"/>
        <end position="21"/>
    </location>
</feature>